<dbReference type="Pfam" id="PF02308">
    <property type="entry name" value="MgtC"/>
    <property type="match status" value="1"/>
</dbReference>
<dbReference type="PANTHER" id="PTHR39084">
    <property type="entry name" value="MEMBRANE PROTEIN-RELATED"/>
    <property type="match status" value="1"/>
</dbReference>
<evidence type="ECO:0000259" key="3">
    <source>
        <dbReference type="Pfam" id="PF13194"/>
    </source>
</evidence>
<feature type="transmembrane region" description="Helical" evidence="1">
    <location>
        <begin position="38"/>
        <end position="58"/>
    </location>
</feature>
<evidence type="ECO:0000313" key="5">
    <source>
        <dbReference type="Proteomes" id="UP000243084"/>
    </source>
</evidence>
<keyword evidence="1" id="KW-0812">Transmembrane</keyword>
<keyword evidence="5" id="KW-1185">Reference proteome</keyword>
<feature type="transmembrane region" description="Helical" evidence="1">
    <location>
        <begin position="65"/>
        <end position="85"/>
    </location>
</feature>
<evidence type="ECO:0000313" key="4">
    <source>
        <dbReference type="EMBL" id="SFP98470.1"/>
    </source>
</evidence>
<dbReference type="Pfam" id="PF13194">
    <property type="entry name" value="DUF4010"/>
    <property type="match status" value="1"/>
</dbReference>
<feature type="transmembrane region" description="Helical" evidence="1">
    <location>
        <begin position="369"/>
        <end position="392"/>
    </location>
</feature>
<feature type="transmembrane region" description="Helical" evidence="1">
    <location>
        <begin position="234"/>
        <end position="255"/>
    </location>
</feature>
<feature type="transmembrane region" description="Helical" evidence="1">
    <location>
        <begin position="307"/>
        <end position="326"/>
    </location>
</feature>
<dbReference type="OrthoDB" id="9813718at2"/>
<protein>
    <submittedName>
        <fullName evidence="4">Uncharacterized membrane protein, DUF4010 family</fullName>
    </submittedName>
</protein>
<dbReference type="PANTHER" id="PTHR39084:SF1">
    <property type="entry name" value="DUF4010 DOMAIN-CONTAINING PROTEIN"/>
    <property type="match status" value="1"/>
</dbReference>
<dbReference type="InterPro" id="IPR025105">
    <property type="entry name" value="DUF4010"/>
</dbReference>
<feature type="transmembrane region" description="Helical" evidence="1">
    <location>
        <begin position="397"/>
        <end position="417"/>
    </location>
</feature>
<organism evidence="4 5">
    <name type="scientific">Geopseudomonas sagittaria</name>
    <dbReference type="NCBI Taxonomy" id="1135990"/>
    <lineage>
        <taxon>Bacteria</taxon>
        <taxon>Pseudomonadati</taxon>
        <taxon>Pseudomonadota</taxon>
        <taxon>Gammaproteobacteria</taxon>
        <taxon>Pseudomonadales</taxon>
        <taxon>Pseudomonadaceae</taxon>
        <taxon>Geopseudomonas</taxon>
    </lineage>
</organism>
<reference evidence="5" key="1">
    <citation type="submission" date="2016-10" db="EMBL/GenBank/DDBJ databases">
        <authorList>
            <person name="Varghese N."/>
            <person name="Submissions S."/>
        </authorList>
    </citation>
    <scope>NUCLEOTIDE SEQUENCE [LARGE SCALE GENOMIC DNA]</scope>
    <source>
        <strain evidence="5">JCM 18195</strain>
    </source>
</reference>
<sequence>MTPNLEILLDLASALALGLLIGAERGWSARDSDDDQLAAGVRTFGLVGLLGGLAALLASHLGAGVWIALLLALAVLSTSAYVVGLRHSSDHGQTSEIALLLTFLLGSLALADSRLLAAGCAVVVALLLRLKEPMHAALRRLSAGELSGTLKLLFISLVLLPALPDRGFGPWQVFNPYVTWWMVVLIAGLGFAAYVAIRLVGTRHGLLLTALLGGIVSSTAMTMTLARLHGQRELHALLAAGLLATSALMFPRVLLEVAVVNPQLVADLLWPLAAAALVYALGALHWWQRASSGELSAEAEPPLQNPFELGPALRFALLLALILLLVEIARRELGDVGVYLVAALSGLTDVDAITLSLSRSALSELDPQVAVRGIALAVVSNSLIKGVLIALLGGARLALMTLPLMAAGLGLGLALVLI</sequence>
<dbReference type="EMBL" id="FOXM01000009">
    <property type="protein sequence ID" value="SFP98470.1"/>
    <property type="molecule type" value="Genomic_DNA"/>
</dbReference>
<name>A0A1I5UTE7_9GAMM</name>
<feature type="transmembrane region" description="Helical" evidence="1">
    <location>
        <begin position="97"/>
        <end position="128"/>
    </location>
</feature>
<evidence type="ECO:0000256" key="1">
    <source>
        <dbReference type="SAM" id="Phobius"/>
    </source>
</evidence>
<feature type="transmembrane region" description="Helical" evidence="1">
    <location>
        <begin position="180"/>
        <end position="200"/>
    </location>
</feature>
<dbReference type="RefSeq" id="WP_092431911.1">
    <property type="nucleotide sequence ID" value="NZ_FOXM01000009.1"/>
</dbReference>
<feature type="domain" description="DUF4010" evidence="3">
    <location>
        <begin position="184"/>
        <end position="393"/>
    </location>
</feature>
<feature type="transmembrane region" description="Helical" evidence="1">
    <location>
        <begin position="338"/>
        <end position="357"/>
    </location>
</feature>
<proteinExistence type="predicted"/>
<accession>A0A1I5UTE7</accession>
<dbReference type="InterPro" id="IPR049177">
    <property type="entry name" value="MgtC_SapB_SrpB_YhiD_N"/>
</dbReference>
<feature type="transmembrane region" description="Helical" evidence="1">
    <location>
        <begin position="207"/>
        <end position="228"/>
    </location>
</feature>
<keyword evidence="1" id="KW-1133">Transmembrane helix</keyword>
<dbReference type="Proteomes" id="UP000243084">
    <property type="component" value="Unassembled WGS sequence"/>
</dbReference>
<feature type="transmembrane region" description="Helical" evidence="1">
    <location>
        <begin position="140"/>
        <end position="160"/>
    </location>
</feature>
<keyword evidence="1" id="KW-0472">Membrane</keyword>
<feature type="transmembrane region" description="Helical" evidence="1">
    <location>
        <begin position="267"/>
        <end position="287"/>
    </location>
</feature>
<evidence type="ECO:0000259" key="2">
    <source>
        <dbReference type="Pfam" id="PF02308"/>
    </source>
</evidence>
<dbReference type="AlphaFoldDB" id="A0A1I5UTE7"/>
<feature type="domain" description="MgtC/SapB/SrpB/YhiD N-terminal" evidence="2">
    <location>
        <begin position="11"/>
        <end position="136"/>
    </location>
</feature>
<gene>
    <name evidence="4" type="ORF">SAMN05216229_10947</name>
</gene>